<dbReference type="RefSeq" id="WP_221259424.1">
    <property type="nucleotide sequence ID" value="NZ_AP024749.1"/>
</dbReference>
<dbReference type="EMBL" id="AP024749">
    <property type="protein sequence ID" value="BCY27820.1"/>
    <property type="molecule type" value="Genomic_DNA"/>
</dbReference>
<keyword evidence="3" id="KW-1185">Reference proteome</keyword>
<evidence type="ECO:0008006" key="4">
    <source>
        <dbReference type="Google" id="ProtNLM"/>
    </source>
</evidence>
<organism evidence="2 3">
    <name type="scientific">Flavobacterium okayamense</name>
    <dbReference type="NCBI Taxonomy" id="2830782"/>
    <lineage>
        <taxon>Bacteria</taxon>
        <taxon>Pseudomonadati</taxon>
        <taxon>Bacteroidota</taxon>
        <taxon>Flavobacteriia</taxon>
        <taxon>Flavobacteriales</taxon>
        <taxon>Flavobacteriaceae</taxon>
        <taxon>Flavobacterium</taxon>
    </lineage>
</organism>
<evidence type="ECO:0000313" key="3">
    <source>
        <dbReference type="Proteomes" id="UP000825258"/>
    </source>
</evidence>
<name>A0ABN6HWM6_9FLAO</name>
<feature type="transmembrane region" description="Helical" evidence="1">
    <location>
        <begin position="293"/>
        <end position="313"/>
    </location>
</feature>
<feature type="transmembrane region" description="Helical" evidence="1">
    <location>
        <begin position="41"/>
        <end position="58"/>
    </location>
</feature>
<reference evidence="2 3" key="1">
    <citation type="submission" date="2021-06" db="EMBL/GenBank/DDBJ databases">
        <title>Whole genome sequences of Flavobacterium sp. KK2020170 and assembly.</title>
        <authorList>
            <person name="Kitahara K."/>
            <person name="Miyoshi S."/>
            <person name="Uesaka K."/>
        </authorList>
    </citation>
    <scope>NUCLEOTIDE SEQUENCE [LARGE SCALE GENOMIC DNA]</scope>
    <source>
        <strain evidence="2 3">KK2020170</strain>
    </source>
</reference>
<keyword evidence="1" id="KW-1133">Transmembrane helix</keyword>
<protein>
    <recommendedName>
        <fullName evidence="4">Chain length determinant protein</fullName>
    </recommendedName>
</protein>
<evidence type="ECO:0000256" key="1">
    <source>
        <dbReference type="SAM" id="Phobius"/>
    </source>
</evidence>
<sequence length="323" mass="36767">MSTNSQDQEIDLGQVFKKIGSFFQSIVDSLFDAILFVKNNIIILSILFVVGAGLGYYFDKTSKSYTNEIIVIPNFGSIDYLYSKVALLEAKKKENDTVFFSNIGFKNVKDLGKIEIEPINDIFKFVNQNGSGFELIKLMAEDGDLEKIMESEITSKNYPFHLIKFSTSEKTDLSKTIQPLLNYLNDSDHFKTIQKQYLENENIKMRANDSIIKQIDKLVEGFSKSVVSASRIDKMVYISDNNQLNEIINTKNGLIAEQGTLRLNLINNDKIIKEISTTINSLNSKGLNGKRKFILPIVLILIFIVIKFFNSFYKKQIAKRNLA</sequence>
<evidence type="ECO:0000313" key="2">
    <source>
        <dbReference type="EMBL" id="BCY27820.1"/>
    </source>
</evidence>
<keyword evidence="1" id="KW-0472">Membrane</keyword>
<accession>A0ABN6HWM6</accession>
<proteinExistence type="predicted"/>
<dbReference type="Proteomes" id="UP000825258">
    <property type="component" value="Chromosome"/>
</dbReference>
<gene>
    <name evidence="2" type="ORF">KK2020170_06880</name>
</gene>
<keyword evidence="1" id="KW-0812">Transmembrane</keyword>